<feature type="compositionally biased region" description="Low complexity" evidence="10">
    <location>
        <begin position="124"/>
        <end position="140"/>
    </location>
</feature>
<dbReference type="InterPro" id="IPR003656">
    <property type="entry name" value="Znf_BED"/>
</dbReference>
<evidence type="ECO:0000256" key="3">
    <source>
        <dbReference type="ARBA" id="ARBA00022771"/>
    </source>
</evidence>
<keyword evidence="8" id="KW-0539">Nucleus</keyword>
<evidence type="ECO:0000259" key="11">
    <source>
        <dbReference type="PROSITE" id="PS50808"/>
    </source>
</evidence>
<dbReference type="Pfam" id="PF05699">
    <property type="entry name" value="Dimer_Tnp_hAT"/>
    <property type="match status" value="1"/>
</dbReference>
<evidence type="ECO:0000313" key="12">
    <source>
        <dbReference type="EMBL" id="SPC74423.1"/>
    </source>
</evidence>
<dbReference type="GO" id="GO:0046983">
    <property type="term" value="F:protein dimerization activity"/>
    <property type="evidence" value="ECO:0007669"/>
    <property type="project" value="InterPro"/>
</dbReference>
<feature type="region of interest" description="Disordered" evidence="10">
    <location>
        <begin position="57"/>
        <end position="82"/>
    </location>
</feature>
<dbReference type="GO" id="GO:0003677">
    <property type="term" value="F:DNA binding"/>
    <property type="evidence" value="ECO:0007669"/>
    <property type="project" value="UniProtKB-KW"/>
</dbReference>
<dbReference type="PANTHER" id="PTHR46481">
    <property type="entry name" value="ZINC FINGER BED DOMAIN-CONTAINING PROTEIN 4"/>
    <property type="match status" value="1"/>
</dbReference>
<dbReference type="GO" id="GO:0008270">
    <property type="term" value="F:zinc ion binding"/>
    <property type="evidence" value="ECO:0007669"/>
    <property type="project" value="UniProtKB-KW"/>
</dbReference>
<keyword evidence="4" id="KW-0862">Zinc</keyword>
<dbReference type="AlphaFoldDB" id="A0A2N9EI21"/>
<evidence type="ECO:0000256" key="8">
    <source>
        <dbReference type="ARBA" id="ARBA00023242"/>
    </source>
</evidence>
<dbReference type="Pfam" id="PF02892">
    <property type="entry name" value="zf-BED"/>
    <property type="match status" value="1"/>
</dbReference>
<evidence type="ECO:0000256" key="4">
    <source>
        <dbReference type="ARBA" id="ARBA00022833"/>
    </source>
</evidence>
<dbReference type="SUPFAM" id="SSF140996">
    <property type="entry name" value="Hermes dimerisation domain"/>
    <property type="match status" value="1"/>
</dbReference>
<dbReference type="SUPFAM" id="SSF57667">
    <property type="entry name" value="beta-beta-alpha zinc fingers"/>
    <property type="match status" value="1"/>
</dbReference>
<accession>A0A2N9EI21</accession>
<dbReference type="InterPro" id="IPR012337">
    <property type="entry name" value="RNaseH-like_sf"/>
</dbReference>
<feature type="region of interest" description="Disordered" evidence="10">
    <location>
        <begin position="1"/>
        <end position="22"/>
    </location>
</feature>
<reference evidence="12" key="1">
    <citation type="submission" date="2018-02" db="EMBL/GenBank/DDBJ databases">
        <authorList>
            <person name="Cohen D.B."/>
            <person name="Kent A.D."/>
        </authorList>
    </citation>
    <scope>NUCLEOTIDE SEQUENCE</scope>
</reference>
<evidence type="ECO:0000256" key="7">
    <source>
        <dbReference type="ARBA" id="ARBA00023163"/>
    </source>
</evidence>
<feature type="domain" description="BED-type" evidence="11">
    <location>
        <begin position="147"/>
        <end position="204"/>
    </location>
</feature>
<keyword evidence="7" id="KW-0804">Transcription</keyword>
<evidence type="ECO:0000256" key="1">
    <source>
        <dbReference type="ARBA" id="ARBA00004123"/>
    </source>
</evidence>
<feature type="compositionally biased region" description="Low complexity" evidence="10">
    <location>
        <begin position="69"/>
        <end position="82"/>
    </location>
</feature>
<organism evidence="12">
    <name type="scientific">Fagus sylvatica</name>
    <name type="common">Beechnut</name>
    <dbReference type="NCBI Taxonomy" id="28930"/>
    <lineage>
        <taxon>Eukaryota</taxon>
        <taxon>Viridiplantae</taxon>
        <taxon>Streptophyta</taxon>
        <taxon>Embryophyta</taxon>
        <taxon>Tracheophyta</taxon>
        <taxon>Spermatophyta</taxon>
        <taxon>Magnoliopsida</taxon>
        <taxon>eudicotyledons</taxon>
        <taxon>Gunneridae</taxon>
        <taxon>Pentapetalae</taxon>
        <taxon>rosids</taxon>
        <taxon>fabids</taxon>
        <taxon>Fagales</taxon>
        <taxon>Fagaceae</taxon>
        <taxon>Fagus</taxon>
    </lineage>
</organism>
<dbReference type="SMART" id="SM00614">
    <property type="entry name" value="ZnF_BED"/>
    <property type="match status" value="1"/>
</dbReference>
<dbReference type="InterPro" id="IPR008906">
    <property type="entry name" value="HATC_C_dom"/>
</dbReference>
<evidence type="ECO:0000256" key="5">
    <source>
        <dbReference type="ARBA" id="ARBA00023015"/>
    </source>
</evidence>
<dbReference type="GO" id="GO:0009791">
    <property type="term" value="P:post-embryonic development"/>
    <property type="evidence" value="ECO:0007669"/>
    <property type="project" value="UniProtKB-ARBA"/>
</dbReference>
<dbReference type="SUPFAM" id="SSF53098">
    <property type="entry name" value="Ribonuclease H-like"/>
    <property type="match status" value="1"/>
</dbReference>
<keyword evidence="6" id="KW-0238">DNA-binding</keyword>
<dbReference type="GO" id="GO:0005634">
    <property type="term" value="C:nucleus"/>
    <property type="evidence" value="ECO:0007669"/>
    <property type="project" value="UniProtKB-SubCell"/>
</dbReference>
<dbReference type="InterPro" id="IPR052035">
    <property type="entry name" value="ZnF_BED_domain_contain"/>
</dbReference>
<feature type="region of interest" description="Disordered" evidence="10">
    <location>
        <begin position="121"/>
        <end position="150"/>
    </location>
</feature>
<evidence type="ECO:0000256" key="2">
    <source>
        <dbReference type="ARBA" id="ARBA00022723"/>
    </source>
</evidence>
<keyword evidence="5" id="KW-0805">Transcription regulation</keyword>
<proteinExistence type="predicted"/>
<evidence type="ECO:0000256" key="6">
    <source>
        <dbReference type="ARBA" id="ARBA00023125"/>
    </source>
</evidence>
<dbReference type="PROSITE" id="PS50808">
    <property type="entry name" value="ZF_BED"/>
    <property type="match status" value="1"/>
</dbReference>
<gene>
    <name evidence="12" type="ORF">FSB_LOCUS2305</name>
</gene>
<name>A0A2N9EI21_FAGSY</name>
<sequence length="605" mass="66994">MASRPRPHGLTPHLLSPHLTASRHQPHGLALTSSASPLSLSLSIPFRCCPSLPRSHRRLKARSHTAGAPKPSISPSPSLRLSDLSTPPVMESVDVVDVDAGAGATPVDAVVSQPEFACTQQAGSTPVKPSLPVKSSLPPTGKKPTSRKVSPAWDHFDKVDYPDGRRVAICKYCKRELSAASKNHGTSSLLSHAANCAKNPNRELRGQKTLSFEPKKEGGEEGFDLVATTFTVEAGRKAIAEMIILDELPFTFVENYGFRKLLKVLQPKFKIISSCKTIAKEVGETVGRKIELCLRAWGIDSIFTLTVDNASSNDNTIKFLETVTHDWKGTVLEHQFLHMRCCAHILNLIVGEGLKERDSSISKVRDAVRYSYEWILRMKLIIHTFISNKRVVAWELQMRVIFRIVEKAAAKIANVREVLAKLFDYYASIHSPNVEAESVSEKSTMTTDVDMSETNPYAFMDSQYDLYLEAEQSMGCNNELDKYLAENCEGRKDENFDILRWWKTNFGRYQVLSKMARDVLAVPVSTVASESAFSTGGRILDPFRSSLSPDMVQVLVCSQNWLKSSVPISLRNAMDEVELLQEEYDFAFVESETSGTSSVGSSSSA</sequence>
<keyword evidence="3 9" id="KW-0863">Zinc-finger</keyword>
<dbReference type="EMBL" id="OIVN01000109">
    <property type="protein sequence ID" value="SPC74423.1"/>
    <property type="molecule type" value="Genomic_DNA"/>
</dbReference>
<evidence type="ECO:0000256" key="10">
    <source>
        <dbReference type="SAM" id="MobiDB-lite"/>
    </source>
</evidence>
<dbReference type="PANTHER" id="PTHR46481:SF10">
    <property type="entry name" value="ZINC FINGER BED DOMAIN-CONTAINING PROTEIN 39"/>
    <property type="match status" value="1"/>
</dbReference>
<comment type="subcellular location">
    <subcellularLocation>
        <location evidence="1">Nucleus</location>
    </subcellularLocation>
</comment>
<dbReference type="InterPro" id="IPR036236">
    <property type="entry name" value="Znf_C2H2_sf"/>
</dbReference>
<evidence type="ECO:0000256" key="9">
    <source>
        <dbReference type="PROSITE-ProRule" id="PRU00027"/>
    </source>
</evidence>
<keyword evidence="2" id="KW-0479">Metal-binding</keyword>
<protein>
    <recommendedName>
        <fullName evidence="11">BED-type domain-containing protein</fullName>
    </recommendedName>
</protein>